<dbReference type="InterPro" id="IPR044855">
    <property type="entry name" value="CoA-Trfase_III_dom3_sf"/>
</dbReference>
<evidence type="ECO:0000256" key="1">
    <source>
        <dbReference type="ARBA" id="ARBA00022679"/>
    </source>
</evidence>
<dbReference type="RefSeq" id="WP_054540648.1">
    <property type="nucleotide sequence ID" value="NZ_JACIEQ010000007.1"/>
</dbReference>
<dbReference type="Pfam" id="PF02515">
    <property type="entry name" value="CoA_transf_3"/>
    <property type="match status" value="1"/>
</dbReference>
<dbReference type="SUPFAM" id="SSF89796">
    <property type="entry name" value="CoA-transferase family III (CaiB/BaiF)"/>
    <property type="match status" value="1"/>
</dbReference>
<gene>
    <name evidence="2" type="ORF">GGR17_003434</name>
</gene>
<organism evidence="2 3">
    <name type="scientific">Actibacterium naphthalenivorans</name>
    <dbReference type="NCBI Taxonomy" id="1614693"/>
    <lineage>
        <taxon>Bacteria</taxon>
        <taxon>Pseudomonadati</taxon>
        <taxon>Pseudomonadota</taxon>
        <taxon>Alphaproteobacteria</taxon>
        <taxon>Rhodobacterales</taxon>
        <taxon>Roseobacteraceae</taxon>
        <taxon>Actibacterium</taxon>
    </lineage>
</organism>
<evidence type="ECO:0000313" key="3">
    <source>
        <dbReference type="Proteomes" id="UP000585681"/>
    </source>
</evidence>
<dbReference type="AlphaFoldDB" id="A0A840CJD3"/>
<comment type="caution">
    <text evidence="2">The sequence shown here is derived from an EMBL/GenBank/DDBJ whole genome shotgun (WGS) entry which is preliminary data.</text>
</comment>
<name>A0A840CJD3_9RHOB</name>
<dbReference type="GO" id="GO:0008410">
    <property type="term" value="F:CoA-transferase activity"/>
    <property type="evidence" value="ECO:0007669"/>
    <property type="project" value="TreeGrafter"/>
</dbReference>
<dbReference type="PANTHER" id="PTHR48207">
    <property type="entry name" value="SUCCINATE--HYDROXYMETHYLGLUTARATE COA-TRANSFERASE"/>
    <property type="match status" value="1"/>
</dbReference>
<dbReference type="EMBL" id="JACIEQ010000007">
    <property type="protein sequence ID" value="MBB4023598.1"/>
    <property type="molecule type" value="Genomic_DNA"/>
</dbReference>
<proteinExistence type="predicted"/>
<protein>
    <submittedName>
        <fullName evidence="2">Crotonobetainyl-CoA:carnitine CoA-transferase CaiB-like acyl-CoA transferase</fullName>
    </submittedName>
</protein>
<dbReference type="Gene3D" id="3.40.50.10540">
    <property type="entry name" value="Crotonobetainyl-coa:carnitine coa-transferase, domain 1"/>
    <property type="match status" value="1"/>
</dbReference>
<accession>A0A840CJD3</accession>
<keyword evidence="1 2" id="KW-0808">Transferase</keyword>
<evidence type="ECO:0000313" key="2">
    <source>
        <dbReference type="EMBL" id="MBB4023598.1"/>
    </source>
</evidence>
<dbReference type="InterPro" id="IPR023606">
    <property type="entry name" value="CoA-Trfase_III_dom_1_sf"/>
</dbReference>
<dbReference type="Gene3D" id="3.30.1540.10">
    <property type="entry name" value="formyl-coa transferase, domain 3"/>
    <property type="match status" value="1"/>
</dbReference>
<dbReference type="InterPro" id="IPR050483">
    <property type="entry name" value="CoA-transferase_III_domain"/>
</dbReference>
<dbReference type="InterPro" id="IPR003673">
    <property type="entry name" value="CoA-Trfase_fam_III"/>
</dbReference>
<keyword evidence="3" id="KW-1185">Reference proteome</keyword>
<reference evidence="2" key="1">
    <citation type="submission" date="2020-08" db="EMBL/GenBank/DDBJ databases">
        <title>Genomic Encyclopedia of Type Strains, Phase IV (KMG-IV): sequencing the most valuable type-strain genomes for metagenomic binning, comparative biology and taxonomic classification.</title>
        <authorList>
            <person name="Goeker M."/>
        </authorList>
    </citation>
    <scope>NUCLEOTIDE SEQUENCE [LARGE SCALE GENOMIC DNA]</scope>
    <source>
        <strain evidence="2">DSM 105040</strain>
    </source>
</reference>
<sequence length="409" mass="43541">MTGALDGIRVLDLSRVLAGPWATQILGDLGAEVIKVERPGAGDDTRAWGPPSAELGGEQFSAYYLTCNRNKQSIAIDMALPEGSALIRRMAREADILVENFKTGDLARYGLDYDSLRAINPRLIYCSVTGFGQTGPYAGRGGYDFLVQGMGGLMSVTGKSADDPVKVGLPVIDIFTGLYATIAIQAALHHRERSGEGQYIDCALLDTSVAILANQGMNWLIGGVTPRPMGNSHPNVVPYRAFATADGHVIVAVGNDKQFVALCRVLGRADLAGHPDYLTNELRNRNRATLEPELEREISGWNSPDLLAAMEAARVPGGPINRIPEVFADPQVQARGMVVPVATPAGQDTPQVRFPPIMTASPATIRRAPPALGADGSAILRGLGLDDTEIQRLSATGAISLPEPNQGRK</sequence>
<dbReference type="PANTHER" id="PTHR48207:SF3">
    <property type="entry name" value="SUCCINATE--HYDROXYMETHYLGLUTARATE COA-TRANSFERASE"/>
    <property type="match status" value="1"/>
</dbReference>
<dbReference type="Proteomes" id="UP000585681">
    <property type="component" value="Unassembled WGS sequence"/>
</dbReference>